<evidence type="ECO:0000313" key="2">
    <source>
        <dbReference type="Proteomes" id="UP000284706"/>
    </source>
</evidence>
<keyword evidence="2" id="KW-1185">Reference proteome</keyword>
<accession>A0A409VPJ9</accession>
<sequence>FARTFHSLTPLCSNATCTLEIVEGFVGIQILAVLVKHLFLRLRMWALVAAAWLTPNFGRSRIVRLWNAHKIALEGDLPSIFALQGVADKRSIAETAHTLAFLFVSMISPLYVPYAKANASPRTHSRHELAIILPKNSKPRPVSTSVLHSHIPVRAPTFEISTATLNSTYTSALVTSRPFMLRAPRTTLVVEDGYAFLLVVEDSGRRVGVGTRSGCKKIGFQLWINAPALKSPSSRLVSLGGRSLRNPETGRGPSRKSTAMQYIRRLSEYLQRKGVPMWTLKDPQFVFASPRQVCAQLKSLQRQDETAPKGHLMFISPFYSDGSFIEFSHRLGCPGFREITTRG</sequence>
<dbReference type="Proteomes" id="UP000284706">
    <property type="component" value="Unassembled WGS sequence"/>
</dbReference>
<comment type="caution">
    <text evidence="1">The sequence shown here is derived from an EMBL/GenBank/DDBJ whole genome shotgun (WGS) entry which is preliminary data.</text>
</comment>
<dbReference type="AlphaFoldDB" id="A0A409VPJ9"/>
<gene>
    <name evidence="1" type="ORF">CVT26_005779</name>
</gene>
<dbReference type="InParanoid" id="A0A409VPJ9"/>
<organism evidence="1 2">
    <name type="scientific">Gymnopilus dilepis</name>
    <dbReference type="NCBI Taxonomy" id="231916"/>
    <lineage>
        <taxon>Eukaryota</taxon>
        <taxon>Fungi</taxon>
        <taxon>Dikarya</taxon>
        <taxon>Basidiomycota</taxon>
        <taxon>Agaricomycotina</taxon>
        <taxon>Agaricomycetes</taxon>
        <taxon>Agaricomycetidae</taxon>
        <taxon>Agaricales</taxon>
        <taxon>Agaricineae</taxon>
        <taxon>Hymenogastraceae</taxon>
        <taxon>Gymnopilus</taxon>
    </lineage>
</organism>
<name>A0A409VPJ9_9AGAR</name>
<reference evidence="1 2" key="1">
    <citation type="journal article" date="2018" name="Evol. Lett.">
        <title>Horizontal gene cluster transfer increased hallucinogenic mushroom diversity.</title>
        <authorList>
            <person name="Reynolds H.T."/>
            <person name="Vijayakumar V."/>
            <person name="Gluck-Thaler E."/>
            <person name="Korotkin H.B."/>
            <person name="Matheny P.B."/>
            <person name="Slot J.C."/>
        </authorList>
    </citation>
    <scope>NUCLEOTIDE SEQUENCE [LARGE SCALE GENOMIC DNA]</scope>
    <source>
        <strain evidence="1 2">SRW20</strain>
    </source>
</reference>
<evidence type="ECO:0000313" key="1">
    <source>
        <dbReference type="EMBL" id="PPQ68173.1"/>
    </source>
</evidence>
<protein>
    <submittedName>
        <fullName evidence="1">Uncharacterized protein</fullName>
    </submittedName>
</protein>
<feature type="non-terminal residue" evidence="1">
    <location>
        <position position="1"/>
    </location>
</feature>
<dbReference type="EMBL" id="NHYE01005601">
    <property type="protein sequence ID" value="PPQ68173.1"/>
    <property type="molecule type" value="Genomic_DNA"/>
</dbReference>
<proteinExistence type="predicted"/>